<evidence type="ECO:0000256" key="4">
    <source>
        <dbReference type="ARBA" id="ARBA00023136"/>
    </source>
</evidence>
<accession>A0A1T5CKE6</accession>
<evidence type="ECO:0000256" key="1">
    <source>
        <dbReference type="ARBA" id="ARBA00004141"/>
    </source>
</evidence>
<keyword evidence="2 5" id="KW-0812">Transmembrane</keyword>
<keyword evidence="4 5" id="KW-0472">Membrane</keyword>
<feature type="domain" description="Methylamine utilisation protein MauE" evidence="6">
    <location>
        <begin position="1"/>
        <end position="87"/>
    </location>
</feature>
<keyword evidence="8" id="KW-1185">Reference proteome</keyword>
<sequence length="123" mass="13830">MKIFKTIVFVLFALMFINAGLDKFLHYMPIPPMSAELQKVGEAIGTVKWIIPLTGFIELISGILILFPRTRTLGALMIFPVLIGILAHNATFMPEGLVISGILFLIEIWILIDNKEKIKYLLS</sequence>
<protein>
    <submittedName>
        <fullName evidence="7">DoxX protein</fullName>
    </submittedName>
</protein>
<name>A0A1T5CKE6_9FLAO</name>
<dbReference type="AlphaFoldDB" id="A0A1T5CKE6"/>
<evidence type="ECO:0000256" key="3">
    <source>
        <dbReference type="ARBA" id="ARBA00022989"/>
    </source>
</evidence>
<feature type="transmembrane region" description="Helical" evidence="5">
    <location>
        <begin position="96"/>
        <end position="112"/>
    </location>
</feature>
<dbReference type="STRING" id="619805.SAMN05660477_00131"/>
<proteinExistence type="predicted"/>
<reference evidence="7 8" key="1">
    <citation type="submission" date="2017-02" db="EMBL/GenBank/DDBJ databases">
        <authorList>
            <person name="Peterson S.W."/>
        </authorList>
    </citation>
    <scope>NUCLEOTIDE SEQUENCE [LARGE SCALE GENOMIC DNA]</scope>
    <source>
        <strain evidence="7 8">DSM 22323</strain>
    </source>
</reference>
<dbReference type="OrthoDB" id="8161897at2"/>
<evidence type="ECO:0000259" key="6">
    <source>
        <dbReference type="Pfam" id="PF07291"/>
    </source>
</evidence>
<evidence type="ECO:0000256" key="2">
    <source>
        <dbReference type="ARBA" id="ARBA00022692"/>
    </source>
</evidence>
<dbReference type="Proteomes" id="UP000191112">
    <property type="component" value="Unassembled WGS sequence"/>
</dbReference>
<organism evidence="7 8">
    <name type="scientific">Soonwooa buanensis</name>
    <dbReference type="NCBI Taxonomy" id="619805"/>
    <lineage>
        <taxon>Bacteria</taxon>
        <taxon>Pseudomonadati</taxon>
        <taxon>Bacteroidota</taxon>
        <taxon>Flavobacteriia</taxon>
        <taxon>Flavobacteriales</taxon>
        <taxon>Weeksellaceae</taxon>
        <taxon>Chryseobacterium group</taxon>
        <taxon>Soonwooa</taxon>
    </lineage>
</organism>
<dbReference type="InterPro" id="IPR009908">
    <property type="entry name" value="Methylamine_util_MauE"/>
</dbReference>
<keyword evidence="3 5" id="KW-1133">Transmembrane helix</keyword>
<gene>
    <name evidence="7" type="ORF">SAMN05660477_00131</name>
</gene>
<dbReference type="RefSeq" id="WP_079665458.1">
    <property type="nucleotide sequence ID" value="NZ_FUYZ01000001.1"/>
</dbReference>
<evidence type="ECO:0000313" key="8">
    <source>
        <dbReference type="Proteomes" id="UP000191112"/>
    </source>
</evidence>
<comment type="subcellular location">
    <subcellularLocation>
        <location evidence="1">Membrane</location>
        <topology evidence="1">Multi-pass membrane protein</topology>
    </subcellularLocation>
</comment>
<dbReference type="Pfam" id="PF07291">
    <property type="entry name" value="MauE"/>
    <property type="match status" value="1"/>
</dbReference>
<feature type="transmembrane region" description="Helical" evidence="5">
    <location>
        <begin position="46"/>
        <end position="66"/>
    </location>
</feature>
<evidence type="ECO:0000256" key="5">
    <source>
        <dbReference type="SAM" id="Phobius"/>
    </source>
</evidence>
<dbReference type="GO" id="GO:0030416">
    <property type="term" value="P:methylamine metabolic process"/>
    <property type="evidence" value="ECO:0007669"/>
    <property type="project" value="InterPro"/>
</dbReference>
<dbReference type="GO" id="GO:0016020">
    <property type="term" value="C:membrane"/>
    <property type="evidence" value="ECO:0007669"/>
    <property type="project" value="UniProtKB-SubCell"/>
</dbReference>
<evidence type="ECO:0000313" key="7">
    <source>
        <dbReference type="EMBL" id="SKB59927.1"/>
    </source>
</evidence>
<feature type="transmembrane region" description="Helical" evidence="5">
    <location>
        <begin position="73"/>
        <end position="90"/>
    </location>
</feature>
<dbReference type="EMBL" id="FUYZ01000001">
    <property type="protein sequence ID" value="SKB59927.1"/>
    <property type="molecule type" value="Genomic_DNA"/>
</dbReference>